<keyword evidence="12" id="KW-1185">Reference proteome</keyword>
<keyword evidence="2" id="KW-0963">Cytoplasm</keyword>
<sequence length="342" mass="37612">MPKLGQRSPGCTIPIQMIEEHFEKRMVGDNTEFSPDPDLLKDFAPQDGAQLEEPISSNAVWYRLLKMGNTAPGPDGISYQELKRVDPKATILTQIFQVCFQMRAVPPSWKESSSILLNKKGDAEDICNNITYIYIAGRRAFPQLILNFPLVLVPLETYWGEHLLVPNFVLIVPNYPSSPVSGSWTSSATSASSSSDGGEAPGQTTGCWGEPSPLDLDPEIRRLRQFGITVGRKPDTSPVPSSSPTSPLLPTPVTYPPLIRRLHCAFCARNGETREYIATHELRDPVTGHILCPVLRSHVCDICGETGDKAHTRSYCPSGGPDVINMGILTKTLNNSTGRRKR</sequence>
<evidence type="ECO:0000256" key="1">
    <source>
        <dbReference type="ARBA" id="ARBA00004496"/>
    </source>
</evidence>
<evidence type="ECO:0000313" key="11">
    <source>
        <dbReference type="EMBL" id="UYV62242.1"/>
    </source>
</evidence>
<evidence type="ECO:0000256" key="7">
    <source>
        <dbReference type="ARBA" id="ARBA00022884"/>
    </source>
</evidence>
<dbReference type="PANTHER" id="PTHR12887">
    <property type="entry name" value="NANOS PROTEIN"/>
    <property type="match status" value="1"/>
</dbReference>
<dbReference type="EMBL" id="CP092863">
    <property type="protein sequence ID" value="UYV62242.1"/>
    <property type="molecule type" value="Genomic_DNA"/>
</dbReference>
<dbReference type="Gene3D" id="4.10.60.30">
    <property type="entry name" value="Nanos, RNA-binding domain"/>
    <property type="match status" value="1"/>
</dbReference>
<evidence type="ECO:0000256" key="5">
    <source>
        <dbReference type="ARBA" id="ARBA00022833"/>
    </source>
</evidence>
<feature type="compositionally biased region" description="Low complexity" evidence="9">
    <location>
        <begin position="236"/>
        <end position="246"/>
    </location>
</feature>
<comment type="similarity">
    <text evidence="8">Belongs to the nanos family.</text>
</comment>
<proteinExistence type="inferred from homology"/>
<dbReference type="InterPro" id="IPR008705">
    <property type="entry name" value="Nanos/Xcar2"/>
</dbReference>
<dbReference type="Proteomes" id="UP001235939">
    <property type="component" value="Chromosome 01"/>
</dbReference>
<comment type="subcellular location">
    <subcellularLocation>
        <location evidence="1">Cytoplasm</location>
    </subcellularLocation>
</comment>
<evidence type="ECO:0000256" key="4">
    <source>
        <dbReference type="ARBA" id="ARBA00022771"/>
    </source>
</evidence>
<evidence type="ECO:0000256" key="3">
    <source>
        <dbReference type="ARBA" id="ARBA00022723"/>
    </source>
</evidence>
<accession>A0ABY6K0T8</accession>
<feature type="domain" description="Nanos-type" evidence="10">
    <location>
        <begin position="263"/>
        <end position="318"/>
    </location>
</feature>
<evidence type="ECO:0000256" key="2">
    <source>
        <dbReference type="ARBA" id="ARBA00022490"/>
    </source>
</evidence>
<evidence type="ECO:0000259" key="10">
    <source>
        <dbReference type="PROSITE" id="PS51522"/>
    </source>
</evidence>
<dbReference type="Pfam" id="PF05741">
    <property type="entry name" value="zf-nanos"/>
    <property type="match status" value="1"/>
</dbReference>
<evidence type="ECO:0000256" key="6">
    <source>
        <dbReference type="ARBA" id="ARBA00022845"/>
    </source>
</evidence>
<feature type="region of interest" description="Disordered" evidence="9">
    <location>
        <begin position="230"/>
        <end position="252"/>
    </location>
</feature>
<evidence type="ECO:0000256" key="9">
    <source>
        <dbReference type="SAM" id="MobiDB-lite"/>
    </source>
</evidence>
<gene>
    <name evidence="11" type="ORF">LAZ67_1008339</name>
</gene>
<dbReference type="PROSITE" id="PS51522">
    <property type="entry name" value="ZF_NANOS"/>
    <property type="match status" value="1"/>
</dbReference>
<dbReference type="InterPro" id="IPR038129">
    <property type="entry name" value="Nanos_sf"/>
</dbReference>
<keyword evidence="7 8" id="KW-0694">RNA-binding</keyword>
<evidence type="ECO:0000256" key="8">
    <source>
        <dbReference type="PROSITE-ProRule" id="PRU00855"/>
    </source>
</evidence>
<protein>
    <recommendedName>
        <fullName evidence="10">Nanos-type domain-containing protein</fullName>
    </recommendedName>
</protein>
<keyword evidence="6 8" id="KW-0810">Translation regulation</keyword>
<evidence type="ECO:0000313" key="12">
    <source>
        <dbReference type="Proteomes" id="UP001235939"/>
    </source>
</evidence>
<reference evidence="11 12" key="1">
    <citation type="submission" date="2022-01" db="EMBL/GenBank/DDBJ databases">
        <title>A chromosomal length assembly of Cordylochernes scorpioides.</title>
        <authorList>
            <person name="Zeh D."/>
            <person name="Zeh J."/>
        </authorList>
    </citation>
    <scope>NUCLEOTIDE SEQUENCE [LARGE SCALE GENOMIC DNA]</scope>
    <source>
        <strain evidence="11">IN4F17</strain>
        <tissue evidence="11">Whole Body</tissue>
    </source>
</reference>
<feature type="compositionally biased region" description="Low complexity" evidence="9">
    <location>
        <begin position="183"/>
        <end position="195"/>
    </location>
</feature>
<feature type="region of interest" description="Disordered" evidence="9">
    <location>
        <begin position="183"/>
        <end position="214"/>
    </location>
</feature>
<keyword evidence="4 8" id="KW-0863">Zinc-finger</keyword>
<keyword evidence="5" id="KW-0862">Zinc</keyword>
<dbReference type="InterPro" id="IPR024161">
    <property type="entry name" value="Znf_nanos-typ"/>
</dbReference>
<name>A0ABY6K0T8_9ARAC</name>
<keyword evidence="3" id="KW-0479">Metal-binding</keyword>
<organism evidence="11 12">
    <name type="scientific">Cordylochernes scorpioides</name>
    <dbReference type="NCBI Taxonomy" id="51811"/>
    <lineage>
        <taxon>Eukaryota</taxon>
        <taxon>Metazoa</taxon>
        <taxon>Ecdysozoa</taxon>
        <taxon>Arthropoda</taxon>
        <taxon>Chelicerata</taxon>
        <taxon>Arachnida</taxon>
        <taxon>Pseudoscorpiones</taxon>
        <taxon>Cheliferoidea</taxon>
        <taxon>Chernetidae</taxon>
        <taxon>Cordylochernes</taxon>
    </lineage>
</organism>